<dbReference type="InterPro" id="IPR038740">
    <property type="entry name" value="BioF2-like_GNAT_dom"/>
</dbReference>
<proteinExistence type="inferred from homology"/>
<dbReference type="EMBL" id="BGZH01000001">
    <property type="protein sequence ID" value="GBO82766.1"/>
    <property type="molecule type" value="Genomic_DNA"/>
</dbReference>
<keyword evidence="9" id="KW-1185">Reference proteome</keyword>
<evidence type="ECO:0000256" key="3">
    <source>
        <dbReference type="ARBA" id="ARBA00022960"/>
    </source>
</evidence>
<evidence type="ECO:0000256" key="2">
    <source>
        <dbReference type="ARBA" id="ARBA00022679"/>
    </source>
</evidence>
<protein>
    <recommendedName>
        <fullName evidence="7">BioF2-like acetyltransferase domain-containing protein</fullName>
    </recommendedName>
</protein>
<dbReference type="PANTHER" id="PTHR36174">
    <property type="entry name" value="LIPID II:GLYCINE GLYCYLTRANSFERASE"/>
    <property type="match status" value="1"/>
</dbReference>
<keyword evidence="4" id="KW-0573">Peptidoglycan synthesis</keyword>
<evidence type="ECO:0000256" key="1">
    <source>
        <dbReference type="ARBA" id="ARBA00009943"/>
    </source>
</evidence>
<dbReference type="Proteomes" id="UP000340077">
    <property type="component" value="Unassembled WGS sequence"/>
</dbReference>
<sequence>MSLEIRAFRLAQCPREELDSYLKESGEAGPYHYMEWLEAVEKAYQHEGRVIVAYRNNEVCGVLPLVRIKPPFLAPQLISLPFCDYGGPVADDNRIREQLLSTAKDLKTREGMNSVEIRVRDPAVESDNWITGEKVRMILSLPGSSQALFTSFKPKLRSQIRKAEKNGLVCSVGMEEELLRRFYSVFCDNMRRLGSPVHSLSFFQALREAYGPRMVVAVVDLDGLPVGAGIVLLGNKEACIPWASTLSEYNHLAPNMLLYWRLLEWVSDRGTKTFDFGRSSFGEGTFRFKKQWGAEPAALGWYRLGDAPDFDNPWVVPTDLKSRIRQWIVAGWQCLPLDLANWLGPKIRRYISL</sequence>
<evidence type="ECO:0000256" key="4">
    <source>
        <dbReference type="ARBA" id="ARBA00022984"/>
    </source>
</evidence>
<dbReference type="GO" id="GO:0009252">
    <property type="term" value="P:peptidoglycan biosynthetic process"/>
    <property type="evidence" value="ECO:0007669"/>
    <property type="project" value="UniProtKB-KW"/>
</dbReference>
<dbReference type="InterPro" id="IPR050644">
    <property type="entry name" value="PG_Glycine_Bridge_Synth"/>
</dbReference>
<evidence type="ECO:0000256" key="5">
    <source>
        <dbReference type="ARBA" id="ARBA00023315"/>
    </source>
</evidence>
<evidence type="ECO:0000256" key="6">
    <source>
        <dbReference type="ARBA" id="ARBA00023316"/>
    </source>
</evidence>
<keyword evidence="6" id="KW-0961">Cell wall biogenesis/degradation</keyword>
<dbReference type="SUPFAM" id="SSF55729">
    <property type="entry name" value="Acyl-CoA N-acyltransferases (Nat)"/>
    <property type="match status" value="1"/>
</dbReference>
<evidence type="ECO:0000259" key="7">
    <source>
        <dbReference type="Pfam" id="PF13480"/>
    </source>
</evidence>
<keyword evidence="3" id="KW-0133">Cell shape</keyword>
<comment type="similarity">
    <text evidence="1">Belongs to the FemABX family.</text>
</comment>
<reference evidence="8 9" key="1">
    <citation type="journal article" date="2019" name="J. Gen. Appl. Microbiol.">
        <title>Aerobic degradation of cis-dichloroethene by the marine bacterium Marinobacter salsuginis strain 5N-3.</title>
        <authorList>
            <person name="Inoue Y."/>
            <person name="Fukunaga Y."/>
            <person name="Katsumata H."/>
            <person name="Ohji S."/>
            <person name="Hosoyama A."/>
            <person name="Mori K."/>
            <person name="Ando K."/>
        </authorList>
    </citation>
    <scope>NUCLEOTIDE SEQUENCE [LARGE SCALE GENOMIC DNA]</scope>
    <source>
        <strain evidence="8 9">5N-3</strain>
    </source>
</reference>
<dbReference type="AlphaFoldDB" id="A0A5M3PJ64"/>
<accession>A0A5M3PJ64</accession>
<gene>
    <name evidence="8" type="ORF">MS5N3_02170</name>
</gene>
<dbReference type="GO" id="GO:0016755">
    <property type="term" value="F:aminoacyltransferase activity"/>
    <property type="evidence" value="ECO:0007669"/>
    <property type="project" value="InterPro"/>
</dbReference>
<organism evidence="8 9">
    <name type="scientific">Marinobacter salsuginis</name>
    <dbReference type="NCBI Taxonomy" id="418719"/>
    <lineage>
        <taxon>Bacteria</taxon>
        <taxon>Pseudomonadati</taxon>
        <taxon>Pseudomonadota</taxon>
        <taxon>Gammaproteobacteria</taxon>
        <taxon>Pseudomonadales</taxon>
        <taxon>Marinobacteraceae</taxon>
        <taxon>Marinobacter</taxon>
    </lineage>
</organism>
<dbReference type="PANTHER" id="PTHR36174:SF1">
    <property type="entry name" value="LIPID II:GLYCINE GLYCYLTRANSFERASE"/>
    <property type="match status" value="1"/>
</dbReference>
<dbReference type="InterPro" id="IPR017469">
    <property type="entry name" value="PEP-CTERM_FemAB-rel"/>
</dbReference>
<dbReference type="Gene3D" id="3.40.630.30">
    <property type="match status" value="1"/>
</dbReference>
<dbReference type="Pfam" id="PF13480">
    <property type="entry name" value="Acetyltransf_6"/>
    <property type="match status" value="1"/>
</dbReference>
<comment type="caution">
    <text evidence="8">The sequence shown here is derived from an EMBL/GenBank/DDBJ whole genome shotgun (WGS) entry which is preliminary data.</text>
</comment>
<dbReference type="GO" id="GO:0008360">
    <property type="term" value="P:regulation of cell shape"/>
    <property type="evidence" value="ECO:0007669"/>
    <property type="project" value="UniProtKB-KW"/>
</dbReference>
<keyword evidence="5" id="KW-0012">Acyltransferase</keyword>
<name>A0A5M3PJ64_9GAMM</name>
<feature type="domain" description="BioF2-like acetyltransferase" evidence="7">
    <location>
        <begin position="152"/>
        <end position="289"/>
    </location>
</feature>
<dbReference type="NCBIfam" id="TIGR03019">
    <property type="entry name" value="pepcterm_femAB"/>
    <property type="match status" value="1"/>
</dbReference>
<evidence type="ECO:0000313" key="8">
    <source>
        <dbReference type="EMBL" id="GBO82766.1"/>
    </source>
</evidence>
<dbReference type="InterPro" id="IPR003447">
    <property type="entry name" value="FEMABX"/>
</dbReference>
<evidence type="ECO:0000313" key="9">
    <source>
        <dbReference type="Proteomes" id="UP000340077"/>
    </source>
</evidence>
<dbReference type="RefSeq" id="WP_069183462.1">
    <property type="nucleotide sequence ID" value="NZ_BGZH01000001.1"/>
</dbReference>
<dbReference type="GO" id="GO:0071555">
    <property type="term" value="P:cell wall organization"/>
    <property type="evidence" value="ECO:0007669"/>
    <property type="project" value="UniProtKB-KW"/>
</dbReference>
<dbReference type="InterPro" id="IPR016181">
    <property type="entry name" value="Acyl_CoA_acyltransferase"/>
</dbReference>
<keyword evidence="2" id="KW-0808">Transferase</keyword>
<dbReference type="PROSITE" id="PS51191">
    <property type="entry name" value="FEMABX"/>
    <property type="match status" value="1"/>
</dbReference>